<dbReference type="PROSITE" id="PS00523">
    <property type="entry name" value="SULFATASE_1"/>
    <property type="match status" value="1"/>
</dbReference>
<reference evidence="8 9" key="1">
    <citation type="submission" date="2019-02" db="EMBL/GenBank/DDBJ databases">
        <title>Prokaryotic population dynamics and viral predation in marine succession experiment using metagenomics: the confinement effect.</title>
        <authorList>
            <person name="Haro-Moreno J.M."/>
            <person name="Rodriguez-Valera F."/>
            <person name="Lopez-Perez M."/>
        </authorList>
    </citation>
    <scope>NUCLEOTIDE SEQUENCE [LARGE SCALE GENOMIC DNA]</scope>
    <source>
        <strain evidence="8">MED-G162</strain>
    </source>
</reference>
<dbReference type="InterPro" id="IPR047115">
    <property type="entry name" value="ARSB"/>
</dbReference>
<evidence type="ECO:0000256" key="5">
    <source>
        <dbReference type="ARBA" id="ARBA00023180"/>
    </source>
</evidence>
<dbReference type="InterPro" id="IPR017850">
    <property type="entry name" value="Alkaline_phosphatase_core_sf"/>
</dbReference>
<evidence type="ECO:0000256" key="2">
    <source>
        <dbReference type="ARBA" id="ARBA00022723"/>
    </source>
</evidence>
<dbReference type="GO" id="GO:0046872">
    <property type="term" value="F:metal ion binding"/>
    <property type="evidence" value="ECO:0007669"/>
    <property type="project" value="UniProtKB-KW"/>
</dbReference>
<name>A0A520N0U4_9GAMM</name>
<dbReference type="PANTHER" id="PTHR10342:SF274">
    <property type="entry name" value="ARYLSULFATASE B"/>
    <property type="match status" value="1"/>
</dbReference>
<organism evidence="8 9">
    <name type="scientific">SAR86 cluster bacterium</name>
    <dbReference type="NCBI Taxonomy" id="2030880"/>
    <lineage>
        <taxon>Bacteria</taxon>
        <taxon>Pseudomonadati</taxon>
        <taxon>Pseudomonadota</taxon>
        <taxon>Gammaproteobacteria</taxon>
        <taxon>SAR86 cluster</taxon>
    </lineage>
</organism>
<dbReference type="EMBL" id="SHBH01000004">
    <property type="protein sequence ID" value="RZO27104.1"/>
    <property type="molecule type" value="Genomic_DNA"/>
</dbReference>
<accession>A0A520N0U4</accession>
<dbReference type="CDD" id="cd16029">
    <property type="entry name" value="4-S"/>
    <property type="match status" value="1"/>
</dbReference>
<evidence type="ECO:0000259" key="7">
    <source>
        <dbReference type="Pfam" id="PF00884"/>
    </source>
</evidence>
<dbReference type="Gene3D" id="3.30.1120.10">
    <property type="match status" value="1"/>
</dbReference>
<feature type="transmembrane region" description="Helical" evidence="6">
    <location>
        <begin position="487"/>
        <end position="514"/>
    </location>
</feature>
<evidence type="ECO:0000256" key="4">
    <source>
        <dbReference type="ARBA" id="ARBA00022837"/>
    </source>
</evidence>
<evidence type="ECO:0000256" key="1">
    <source>
        <dbReference type="ARBA" id="ARBA00008779"/>
    </source>
</evidence>
<evidence type="ECO:0000313" key="8">
    <source>
        <dbReference type="EMBL" id="RZO27104.1"/>
    </source>
</evidence>
<proteinExistence type="inferred from homology"/>
<evidence type="ECO:0000256" key="6">
    <source>
        <dbReference type="SAM" id="Phobius"/>
    </source>
</evidence>
<sequence>MNMKKIFFLTLFCFNIYAINKPNVVIILTDDLGWGDVSYHGGSIPTPNIDKLVSDGLEMNRFYSDPSCSPTRASMLTGINSFANGVVRPFANPRVESFGMPLEHKIMPEYFKDAGYKTVLTGKWHLGISDDRYLPMNRGFDSTYGHLMGGIGYFDHGFSGRLDWHRDGKPLYEDGYSTTLIANEAVNVIKNIKKDTPLFLYVAFNAPHTPIQAEIEDIELFKDIENEYDRKYAANIFSLDREIGKILNSLEEANILDNTIIIFFSDNGPVFDVDPIAKVIAPDLLSARGNSGELRGSKLSAYEGGIRVPAVIYWKGVLEKSKSEQFFFAQDLLPTLLTAISLNVDNTNFTGIDRWNDLLENNVREPENVHTGNIVIHDERALFNGKWKLFYSQHIQTNGPKKYELYDIINDPYETTDLSDDYPVVFNEMKQTIDNQVLWMNPPILDPVMMYLWGDRFTDDTKFIGNPWLERDYQVREPPSPFISKIIFAWILFLANKAIFITITLILIAIGLLIRSYLKNSN</sequence>
<dbReference type="Pfam" id="PF00884">
    <property type="entry name" value="Sulfatase"/>
    <property type="match status" value="1"/>
</dbReference>
<keyword evidence="6" id="KW-1133">Transmembrane helix</keyword>
<keyword evidence="5" id="KW-0325">Glycoprotein</keyword>
<dbReference type="AlphaFoldDB" id="A0A520N0U4"/>
<keyword evidence="6" id="KW-0812">Transmembrane</keyword>
<evidence type="ECO:0000256" key="3">
    <source>
        <dbReference type="ARBA" id="ARBA00022801"/>
    </source>
</evidence>
<comment type="caution">
    <text evidence="8">The sequence shown here is derived from an EMBL/GenBank/DDBJ whole genome shotgun (WGS) entry which is preliminary data.</text>
</comment>
<keyword evidence="4" id="KW-0106">Calcium</keyword>
<gene>
    <name evidence="8" type="ORF">EVA95_00820</name>
</gene>
<keyword evidence="6" id="KW-0472">Membrane</keyword>
<dbReference type="Gene3D" id="3.40.720.10">
    <property type="entry name" value="Alkaline Phosphatase, subunit A"/>
    <property type="match status" value="1"/>
</dbReference>
<evidence type="ECO:0000313" key="9">
    <source>
        <dbReference type="Proteomes" id="UP000319384"/>
    </source>
</evidence>
<comment type="similarity">
    <text evidence="1">Belongs to the sulfatase family.</text>
</comment>
<dbReference type="InterPro" id="IPR000917">
    <property type="entry name" value="Sulfatase_N"/>
</dbReference>
<feature type="domain" description="Sulfatase N-terminal" evidence="7">
    <location>
        <begin position="22"/>
        <end position="339"/>
    </location>
</feature>
<dbReference type="PANTHER" id="PTHR10342">
    <property type="entry name" value="ARYLSULFATASE"/>
    <property type="match status" value="1"/>
</dbReference>
<dbReference type="Proteomes" id="UP000319384">
    <property type="component" value="Unassembled WGS sequence"/>
</dbReference>
<protein>
    <submittedName>
        <fullName evidence="8">Type I phosphodiesterase/nucleotide pyrophosphatase</fullName>
    </submittedName>
</protein>
<dbReference type="SUPFAM" id="SSF53649">
    <property type="entry name" value="Alkaline phosphatase-like"/>
    <property type="match status" value="1"/>
</dbReference>
<keyword evidence="3" id="KW-0378">Hydrolase</keyword>
<dbReference type="GO" id="GO:0008484">
    <property type="term" value="F:sulfuric ester hydrolase activity"/>
    <property type="evidence" value="ECO:0007669"/>
    <property type="project" value="InterPro"/>
</dbReference>
<dbReference type="InterPro" id="IPR024607">
    <property type="entry name" value="Sulfatase_CS"/>
</dbReference>
<keyword evidence="2" id="KW-0479">Metal-binding</keyword>